<organism evidence="3 4">
    <name type="scientific">Candidatus Tagabacteria bacterium CG03_land_8_20_14_0_80_41_22</name>
    <dbReference type="NCBI Taxonomy" id="1975020"/>
    <lineage>
        <taxon>Bacteria</taxon>
        <taxon>Candidatus Tagaibacteriota</taxon>
    </lineage>
</organism>
<dbReference type="InterPro" id="IPR002035">
    <property type="entry name" value="VWF_A"/>
</dbReference>
<comment type="caution">
    <text evidence="3">The sequence shown here is derived from an EMBL/GenBank/DDBJ whole genome shotgun (WGS) entry which is preliminary data.</text>
</comment>
<feature type="domain" description="VWFA" evidence="2">
    <location>
        <begin position="86"/>
        <end position="310"/>
    </location>
</feature>
<feature type="transmembrane region" description="Helical" evidence="1">
    <location>
        <begin position="6"/>
        <end position="22"/>
    </location>
</feature>
<proteinExistence type="predicted"/>
<feature type="transmembrane region" description="Helical" evidence="1">
    <location>
        <begin position="329"/>
        <end position="351"/>
    </location>
</feature>
<keyword evidence="1" id="KW-0812">Transmembrane</keyword>
<evidence type="ECO:0000259" key="2">
    <source>
        <dbReference type="PROSITE" id="PS50234"/>
    </source>
</evidence>
<name>A0A2M7B912_9BACT</name>
<dbReference type="InterPro" id="IPR036465">
    <property type="entry name" value="vWFA_dom_sf"/>
</dbReference>
<evidence type="ECO:0000313" key="4">
    <source>
        <dbReference type="Proteomes" id="UP000228561"/>
    </source>
</evidence>
<keyword evidence="1" id="KW-0472">Membrane</keyword>
<dbReference type="AlphaFoldDB" id="A0A2M7B912"/>
<evidence type="ECO:0000256" key="1">
    <source>
        <dbReference type="SAM" id="Phobius"/>
    </source>
</evidence>
<accession>A0A2M7B912</accession>
<gene>
    <name evidence="3" type="ORF">COS58_01420</name>
</gene>
<protein>
    <recommendedName>
        <fullName evidence="2">VWFA domain-containing protein</fullName>
    </recommendedName>
</protein>
<dbReference type="Proteomes" id="UP000228561">
    <property type="component" value="Unassembled WGS sequence"/>
</dbReference>
<evidence type="ECO:0000313" key="3">
    <source>
        <dbReference type="EMBL" id="PIU99617.1"/>
    </source>
</evidence>
<feature type="transmembrane region" description="Helical" evidence="1">
    <location>
        <begin position="55"/>
        <end position="73"/>
    </location>
</feature>
<dbReference type="Pfam" id="PF13519">
    <property type="entry name" value="VWA_2"/>
    <property type="match status" value="1"/>
</dbReference>
<dbReference type="PROSITE" id="PS50234">
    <property type="entry name" value="VWFA"/>
    <property type="match status" value="1"/>
</dbReference>
<reference evidence="4" key="1">
    <citation type="submission" date="2017-09" db="EMBL/GenBank/DDBJ databases">
        <title>Depth-based differentiation of microbial function through sediment-hosted aquifers and enrichment of novel symbionts in the deep terrestrial subsurface.</title>
        <authorList>
            <person name="Probst A.J."/>
            <person name="Ladd B."/>
            <person name="Jarett J.K."/>
            <person name="Geller-Mcgrath D.E."/>
            <person name="Sieber C.M.K."/>
            <person name="Emerson J.B."/>
            <person name="Anantharaman K."/>
            <person name="Thomas B.C."/>
            <person name="Malmstrom R."/>
            <person name="Stieglmeier M."/>
            <person name="Klingl A."/>
            <person name="Woyke T."/>
            <person name="Ryan C.M."/>
            <person name="Banfield J.F."/>
        </authorList>
    </citation>
    <scope>NUCLEOTIDE SEQUENCE [LARGE SCALE GENOMIC DNA]</scope>
</reference>
<keyword evidence="1" id="KW-1133">Transmembrane helix</keyword>
<dbReference type="EMBL" id="PEVG01000016">
    <property type="protein sequence ID" value="PIU99617.1"/>
    <property type="molecule type" value="Genomic_DNA"/>
</dbReference>
<sequence length="355" mass="40008">MEFLYPWILSGIIPFIILLFLLKKLEKKRYLDIPTGIIVQRISGFKEFFRKSGKVLWILIAVSLIIALARPQGVSELEKFGVEGRIIVLSVDLSTSMSNTSYSRTGRSSVDVIKELSLEFVKKRATTDLVGITAYGGKILGRQYGEAAIIVFPTSEYAQLEASIKLLKPYMLGSYTSIGEGILLSILSLIDQNSLHDINIETLVKSIEDEDKAYALQIIKKLGRFKNRIIVLFTDGKNNAGIEPKYPLWLAKMLGIKVYFAALESTGETGLSEEEQARQKSLLIEGVSETGGKYFETGVMEQCREFYEEIDRLETARLEFSGFEVKKDFYFWPAVSALILIIIAIILENIFPRIQ</sequence>
<dbReference type="Gene3D" id="3.40.50.410">
    <property type="entry name" value="von Willebrand factor, type A domain"/>
    <property type="match status" value="1"/>
</dbReference>
<dbReference type="SUPFAM" id="SSF53300">
    <property type="entry name" value="vWA-like"/>
    <property type="match status" value="1"/>
</dbReference>